<protein>
    <recommendedName>
        <fullName evidence="1">SnoaL-like domain-containing protein</fullName>
    </recommendedName>
</protein>
<evidence type="ECO:0000313" key="2">
    <source>
        <dbReference type="EMBL" id="GAB83667.1"/>
    </source>
</evidence>
<evidence type="ECO:0000313" key="3">
    <source>
        <dbReference type="Proteomes" id="UP000010744"/>
    </source>
</evidence>
<feature type="domain" description="SnoaL-like" evidence="1">
    <location>
        <begin position="24"/>
        <end position="133"/>
    </location>
</feature>
<dbReference type="Proteomes" id="UP000010744">
    <property type="component" value="Unassembled WGS sequence"/>
</dbReference>
<comment type="caution">
    <text evidence="2">The sequence shown here is derived from an EMBL/GenBank/DDBJ whole genome shotgun (WGS) entry which is preliminary data.</text>
</comment>
<reference evidence="2 3" key="1">
    <citation type="submission" date="2012-08" db="EMBL/GenBank/DDBJ databases">
        <title>Whole genome shotgun sequence of Gordonia rubripertincta NBRC 101908.</title>
        <authorList>
            <person name="Takarada H."/>
            <person name="Hosoyama A."/>
            <person name="Tsuchikane K."/>
            <person name="Katsumata H."/>
            <person name="Baba S."/>
            <person name="Ohji S."/>
            <person name="Yamazaki S."/>
            <person name="Fujita N."/>
        </authorList>
    </citation>
    <scope>NUCLEOTIDE SEQUENCE [LARGE SCALE GENOMIC DNA]</scope>
    <source>
        <strain evidence="2 3">NBRC 101908</strain>
    </source>
</reference>
<dbReference type="Pfam" id="PF12680">
    <property type="entry name" value="SnoaL_2"/>
    <property type="match status" value="1"/>
</dbReference>
<dbReference type="EMBL" id="BAHB01000012">
    <property type="protein sequence ID" value="GAB83667.1"/>
    <property type="molecule type" value="Genomic_DNA"/>
</dbReference>
<dbReference type="InterPro" id="IPR037401">
    <property type="entry name" value="SnoaL-like"/>
</dbReference>
<organism evidence="2 3">
    <name type="scientific">Gordonia rubripertincta NBRC 101908</name>
    <dbReference type="NCBI Taxonomy" id="1077975"/>
    <lineage>
        <taxon>Bacteria</taxon>
        <taxon>Bacillati</taxon>
        <taxon>Actinomycetota</taxon>
        <taxon>Actinomycetes</taxon>
        <taxon>Mycobacteriales</taxon>
        <taxon>Gordoniaceae</taxon>
        <taxon>Gordonia</taxon>
    </lineage>
</organism>
<proteinExistence type="predicted"/>
<gene>
    <name evidence="2" type="ORF">GORBP_012_01800</name>
</gene>
<name>A0ABQ0HN62_GORRU</name>
<sequence length="180" mass="20432">MAAPNVPPMANNTWSRQELEEAYQRWFTTINRAGSGEGSWRDFLELFTEDVVYHEQMAGELKGREGIWAWAEPSLAQFPGSHTESFPEHWHVIDETNGTIVARLDNVMSDPGDGSRFAAPHISVLDYAGDGKFSQQRDVYDVTTFLDLIKAWGRRAMELGTFDDEQRAWFAAVYPETVPD</sequence>
<dbReference type="SUPFAM" id="SSF54427">
    <property type="entry name" value="NTF2-like"/>
    <property type="match status" value="1"/>
</dbReference>
<dbReference type="Gene3D" id="3.10.450.50">
    <property type="match status" value="1"/>
</dbReference>
<keyword evidence="3" id="KW-1185">Reference proteome</keyword>
<dbReference type="InterPro" id="IPR032710">
    <property type="entry name" value="NTF2-like_dom_sf"/>
</dbReference>
<evidence type="ECO:0000259" key="1">
    <source>
        <dbReference type="Pfam" id="PF12680"/>
    </source>
</evidence>
<accession>A0ABQ0HN62</accession>